<evidence type="ECO:0000259" key="2">
    <source>
        <dbReference type="PROSITE" id="PS50109"/>
    </source>
</evidence>
<dbReference type="InterPro" id="IPR005467">
    <property type="entry name" value="His_kinase_dom"/>
</dbReference>
<dbReference type="SUPFAM" id="SSF55874">
    <property type="entry name" value="ATPase domain of HSP90 chaperone/DNA topoisomerase II/histidine kinase"/>
    <property type="match status" value="1"/>
</dbReference>
<dbReference type="PANTHER" id="PTHR43065:SF23">
    <property type="entry name" value="SENSOR HISTIDINE KINASE PDTAS"/>
    <property type="match status" value="1"/>
</dbReference>
<dbReference type="InterPro" id="IPR011495">
    <property type="entry name" value="Sig_transdc_His_kin_sub2_dim/P"/>
</dbReference>
<dbReference type="Gene3D" id="3.30.450.20">
    <property type="entry name" value="PAS domain"/>
    <property type="match status" value="1"/>
</dbReference>
<reference evidence="3 4" key="1">
    <citation type="journal article" date="2019" name="Int. J. Syst. Evol. Microbiol.">
        <title>The Global Catalogue of Microorganisms (GCM) 10K type strain sequencing project: providing services to taxonomists for standard genome sequencing and annotation.</title>
        <authorList>
            <consortium name="The Broad Institute Genomics Platform"/>
            <consortium name="The Broad Institute Genome Sequencing Center for Infectious Disease"/>
            <person name="Wu L."/>
            <person name="Ma J."/>
        </authorList>
    </citation>
    <scope>NUCLEOTIDE SEQUENCE [LARGE SCALE GENOMIC DNA]</scope>
    <source>
        <strain evidence="3 4">JCM 16083</strain>
    </source>
</reference>
<dbReference type="Pfam" id="PF13581">
    <property type="entry name" value="HATPase_c_2"/>
    <property type="match status" value="1"/>
</dbReference>
<evidence type="ECO:0000256" key="1">
    <source>
        <dbReference type="SAM" id="Phobius"/>
    </source>
</evidence>
<dbReference type="PANTHER" id="PTHR43065">
    <property type="entry name" value="SENSOR HISTIDINE KINASE"/>
    <property type="match status" value="1"/>
</dbReference>
<feature type="transmembrane region" description="Helical" evidence="1">
    <location>
        <begin position="68"/>
        <end position="89"/>
    </location>
</feature>
<feature type="transmembrane region" description="Helical" evidence="1">
    <location>
        <begin position="95"/>
        <end position="112"/>
    </location>
</feature>
<feature type="domain" description="Histidine kinase" evidence="2">
    <location>
        <begin position="210"/>
        <end position="401"/>
    </location>
</feature>
<dbReference type="Gene3D" id="3.30.565.10">
    <property type="entry name" value="Histidine kinase-like ATPase, C-terminal domain"/>
    <property type="match status" value="1"/>
</dbReference>
<dbReference type="PROSITE" id="PS50109">
    <property type="entry name" value="HIS_KIN"/>
    <property type="match status" value="1"/>
</dbReference>
<feature type="transmembrane region" description="Helical" evidence="1">
    <location>
        <begin position="43"/>
        <end position="61"/>
    </location>
</feature>
<keyword evidence="1" id="KW-0812">Transmembrane</keyword>
<dbReference type="InterPro" id="IPR003594">
    <property type="entry name" value="HATPase_dom"/>
</dbReference>
<dbReference type="Pfam" id="PF07568">
    <property type="entry name" value="HisKA_2"/>
    <property type="match status" value="1"/>
</dbReference>
<organism evidence="3 4">
    <name type="scientific">Wandonia haliotis</name>
    <dbReference type="NCBI Taxonomy" id="574963"/>
    <lineage>
        <taxon>Bacteria</taxon>
        <taxon>Pseudomonadati</taxon>
        <taxon>Bacteroidota</taxon>
        <taxon>Flavobacteriia</taxon>
        <taxon>Flavobacteriales</taxon>
        <taxon>Crocinitomicaceae</taxon>
        <taxon>Wandonia</taxon>
    </lineage>
</organism>
<feature type="transmembrane region" description="Helical" evidence="1">
    <location>
        <begin position="20"/>
        <end position="37"/>
    </location>
</feature>
<keyword evidence="1" id="KW-0472">Membrane</keyword>
<dbReference type="RefSeq" id="WP_343784528.1">
    <property type="nucleotide sequence ID" value="NZ_BAAAFH010000003.1"/>
</dbReference>
<comment type="caution">
    <text evidence="3">The sequence shown here is derived from an EMBL/GenBank/DDBJ whole genome shotgun (WGS) entry which is preliminary data.</text>
</comment>
<dbReference type="InterPro" id="IPR036890">
    <property type="entry name" value="HATPase_C_sf"/>
</dbReference>
<keyword evidence="1" id="KW-1133">Transmembrane helix</keyword>
<dbReference type="Proteomes" id="UP001501126">
    <property type="component" value="Unassembled WGS sequence"/>
</dbReference>
<sequence>MSENKVERLEEVRRLKTINLYTLFAGITILFSGIYGLFLDDGIYGLVVLFTLPFLAMVPLLNRAGHSLVAVAVLVHICNFSIVVFNLGYGHSTGSQAFIFPIIAGISFLNPLPRHKIEFWVHMILSVFIHAFIFATDRFFGSSAVPSNKYVTLETINYALSLLVTVYILYQHNSKTAVGKEQLASQLRTNEDTLSQLGSVLKDKEVLLAEVHHRVKNNLAIISGMLNLSRNLGKETNVDAVLQECSNRVISMAMVHEKLYKSGDLSRISFHEYVDDLVKDIHRTLVVNKNIQLRTRLDEIFLDIDRAIPVGLIVNEVITNSIKHAFTDGKEGIIEVDVRRSNNSVYLMVRDNGKGMPTEQNQEDNESLGMMLIESLTQQIDGTYEFANNDGVSFVLRFPIE</sequence>
<feature type="transmembrane region" description="Helical" evidence="1">
    <location>
        <begin position="155"/>
        <end position="170"/>
    </location>
</feature>
<protein>
    <recommendedName>
        <fullName evidence="2">Histidine kinase domain-containing protein</fullName>
    </recommendedName>
</protein>
<dbReference type="SMART" id="SM00387">
    <property type="entry name" value="HATPase_c"/>
    <property type="match status" value="1"/>
</dbReference>
<accession>A0ABN1ML42</accession>
<proteinExistence type="predicted"/>
<evidence type="ECO:0000313" key="3">
    <source>
        <dbReference type="EMBL" id="GAA0873963.1"/>
    </source>
</evidence>
<dbReference type="EMBL" id="BAAAFH010000003">
    <property type="protein sequence ID" value="GAA0873963.1"/>
    <property type="molecule type" value="Genomic_DNA"/>
</dbReference>
<keyword evidence="4" id="KW-1185">Reference proteome</keyword>
<gene>
    <name evidence="3" type="ORF">GCM10009118_03710</name>
</gene>
<evidence type="ECO:0000313" key="4">
    <source>
        <dbReference type="Proteomes" id="UP001501126"/>
    </source>
</evidence>
<feature type="transmembrane region" description="Helical" evidence="1">
    <location>
        <begin position="119"/>
        <end position="135"/>
    </location>
</feature>
<name>A0ABN1ML42_9FLAO</name>